<keyword evidence="1" id="KW-0472">Membrane</keyword>
<feature type="transmembrane region" description="Helical" evidence="1">
    <location>
        <begin position="76"/>
        <end position="104"/>
    </location>
</feature>
<name>A0A0G4EYR0_9ALVE</name>
<evidence type="ECO:0000256" key="1">
    <source>
        <dbReference type="SAM" id="Phobius"/>
    </source>
</evidence>
<dbReference type="AlphaFoldDB" id="A0A0G4EYR0"/>
<evidence type="ECO:0000313" key="2">
    <source>
        <dbReference type="EMBL" id="CEM04198.1"/>
    </source>
</evidence>
<keyword evidence="1" id="KW-1133">Transmembrane helix</keyword>
<protein>
    <submittedName>
        <fullName evidence="2">Uncharacterized protein</fullName>
    </submittedName>
</protein>
<dbReference type="EMBL" id="CDMZ01000002">
    <property type="protein sequence ID" value="CEM04198.1"/>
    <property type="molecule type" value="Genomic_DNA"/>
</dbReference>
<accession>A0A0G4EYR0</accession>
<dbReference type="VEuPathDB" id="CryptoDB:Cvel_14201"/>
<sequence length="241" mass="26712">MDMAVGPQPMRTQRLTPPCHSDLKQALHGSSLRRGWQGGEGIRGADRMALCLSGCVCAREENWEKAKCLIVNLGELILMALLWAVAVGVCVYGAFLWLVLWLAFAAHQGENEAENGAASSPIPRRGAPVVVAPPSSFERIDPEAHVVVVRPGKGGHRDRVLNYVKFRLECEVRDLLLAVPSGSRGSYSVSVARLRREWGEKKNADVRRLGSNHLLQRPIVVRSFVRRFWDVFEVFDTGAPH</sequence>
<reference evidence="2" key="1">
    <citation type="submission" date="2014-11" db="EMBL/GenBank/DDBJ databases">
        <authorList>
            <person name="Otto D Thomas"/>
            <person name="Naeem Raeece"/>
        </authorList>
    </citation>
    <scope>NUCLEOTIDE SEQUENCE</scope>
</reference>
<proteinExistence type="predicted"/>
<organism evidence="2">
    <name type="scientific">Chromera velia CCMP2878</name>
    <dbReference type="NCBI Taxonomy" id="1169474"/>
    <lineage>
        <taxon>Eukaryota</taxon>
        <taxon>Sar</taxon>
        <taxon>Alveolata</taxon>
        <taxon>Colpodellida</taxon>
        <taxon>Chromeraceae</taxon>
        <taxon>Chromera</taxon>
    </lineage>
</organism>
<gene>
    <name evidence="2" type="ORF">Cvel_14201</name>
</gene>
<keyword evidence="1" id="KW-0812">Transmembrane</keyword>